<dbReference type="AlphaFoldDB" id="A0A956NE89"/>
<dbReference type="Gene3D" id="3.20.20.140">
    <property type="entry name" value="Metal-dependent hydrolases"/>
    <property type="match status" value="1"/>
</dbReference>
<evidence type="ECO:0000256" key="1">
    <source>
        <dbReference type="SAM" id="MobiDB-lite"/>
    </source>
</evidence>
<dbReference type="InterPro" id="IPR004013">
    <property type="entry name" value="PHP_dom"/>
</dbReference>
<feature type="domain" description="Polymerase/histidinol phosphatase N-terminal" evidence="2">
    <location>
        <begin position="43"/>
        <end position="118"/>
    </location>
</feature>
<protein>
    <submittedName>
        <fullName evidence="3">PHP domain-containing protein</fullName>
    </submittedName>
</protein>
<dbReference type="CDD" id="cd07432">
    <property type="entry name" value="PHP_HisPPase"/>
    <property type="match status" value="1"/>
</dbReference>
<organism evidence="3 4">
    <name type="scientific">Eiseniibacteriota bacterium</name>
    <dbReference type="NCBI Taxonomy" id="2212470"/>
    <lineage>
        <taxon>Bacteria</taxon>
        <taxon>Candidatus Eiseniibacteriota</taxon>
    </lineage>
</organism>
<evidence type="ECO:0000313" key="4">
    <source>
        <dbReference type="Proteomes" id="UP000739538"/>
    </source>
</evidence>
<dbReference type="PANTHER" id="PTHR42924:SF18">
    <property type="entry name" value="POLYMERASE_HISTIDINOL PHOSPHATASE N-TERMINAL DOMAIN-CONTAINING PROTEIN"/>
    <property type="match status" value="1"/>
</dbReference>
<name>A0A956NE89_UNCEI</name>
<accession>A0A956NE89</accession>
<dbReference type="InterPro" id="IPR052018">
    <property type="entry name" value="PHP_domain"/>
</dbReference>
<feature type="region of interest" description="Disordered" evidence="1">
    <location>
        <begin position="1"/>
        <end position="20"/>
    </location>
</feature>
<dbReference type="Proteomes" id="UP000739538">
    <property type="component" value="Unassembled WGS sequence"/>
</dbReference>
<dbReference type="Pfam" id="PF13263">
    <property type="entry name" value="PHP_C"/>
    <property type="match status" value="1"/>
</dbReference>
<comment type="caution">
    <text evidence="3">The sequence shown here is derived from an EMBL/GenBank/DDBJ whole genome shotgun (WGS) entry which is preliminary data.</text>
</comment>
<dbReference type="PANTHER" id="PTHR42924">
    <property type="entry name" value="EXONUCLEASE"/>
    <property type="match status" value="1"/>
</dbReference>
<dbReference type="SMART" id="SM00481">
    <property type="entry name" value="POLIIIAc"/>
    <property type="match status" value="1"/>
</dbReference>
<dbReference type="GO" id="GO:0035312">
    <property type="term" value="F:5'-3' DNA exonuclease activity"/>
    <property type="evidence" value="ECO:0007669"/>
    <property type="project" value="TreeGrafter"/>
</dbReference>
<dbReference type="InterPro" id="IPR016195">
    <property type="entry name" value="Pol/histidinol_Pase-like"/>
</dbReference>
<gene>
    <name evidence="3" type="ORF">KDA27_15360</name>
</gene>
<evidence type="ECO:0000313" key="3">
    <source>
        <dbReference type="EMBL" id="MCA9757182.1"/>
    </source>
</evidence>
<reference evidence="3" key="1">
    <citation type="submission" date="2020-04" db="EMBL/GenBank/DDBJ databases">
        <authorList>
            <person name="Zhang T."/>
        </authorList>
    </citation>
    <scope>NUCLEOTIDE SEQUENCE</scope>
    <source>
        <strain evidence="3">HKST-UBA02</strain>
    </source>
</reference>
<proteinExistence type="predicted"/>
<dbReference type="EMBL" id="JAGQHS010000086">
    <property type="protein sequence ID" value="MCA9757182.1"/>
    <property type="molecule type" value="Genomic_DNA"/>
</dbReference>
<evidence type="ECO:0000259" key="2">
    <source>
        <dbReference type="SMART" id="SM00481"/>
    </source>
</evidence>
<sequence>MATETFRSGRDFMPSETPQRIPHIFGRPLPGRAFVPGIPHVRADLHLHSSFSYDVINHPALAPRALYERARERGMGLFTLTDHETMRGILSLQSELREEFGDTPPIPAVTGIEIYVRDPRVGHVIHVNVLGLDQKQANALAKRRRDLDAFLSFCEREHLYHAYNHPFWFEPGERATLETISELVERFPVVELNAGRILPLNHRTIALAEQHGKSLVACSDSHTGRVGRAYTTAPGRTAEEFLANVTSGNSIVVPRCTSLGDFLDEVHGTLDLVFSLQQALPIKRTFLRKYPRLRRVAQLALESDRVMKSGLLQQIARRALGIIAYAPASAFIWEQRQMHKRLEELEAALADPGLEAGLAEA</sequence>
<dbReference type="InterPro" id="IPR003141">
    <property type="entry name" value="Pol/His_phosphatase_N"/>
</dbReference>
<dbReference type="GO" id="GO:0004534">
    <property type="term" value="F:5'-3' RNA exonuclease activity"/>
    <property type="evidence" value="ECO:0007669"/>
    <property type="project" value="TreeGrafter"/>
</dbReference>
<dbReference type="Pfam" id="PF02811">
    <property type="entry name" value="PHP"/>
    <property type="match status" value="1"/>
</dbReference>
<dbReference type="SUPFAM" id="SSF89550">
    <property type="entry name" value="PHP domain-like"/>
    <property type="match status" value="1"/>
</dbReference>
<reference evidence="3" key="2">
    <citation type="journal article" date="2021" name="Microbiome">
        <title>Successional dynamics and alternative stable states in a saline activated sludge microbial community over 9 years.</title>
        <authorList>
            <person name="Wang Y."/>
            <person name="Ye J."/>
            <person name="Ju F."/>
            <person name="Liu L."/>
            <person name="Boyd J.A."/>
            <person name="Deng Y."/>
            <person name="Parks D.H."/>
            <person name="Jiang X."/>
            <person name="Yin X."/>
            <person name="Woodcroft B.J."/>
            <person name="Tyson G.W."/>
            <person name="Hugenholtz P."/>
            <person name="Polz M.F."/>
            <person name="Zhang T."/>
        </authorList>
    </citation>
    <scope>NUCLEOTIDE SEQUENCE</scope>
    <source>
        <strain evidence="3">HKST-UBA02</strain>
    </source>
</reference>